<comment type="catalytic activity">
    <reaction evidence="16">
        <text>NAD(+) + (ADP-D-ribosyl)n-acceptor = nicotinamide + (ADP-D-ribosyl)n+1-acceptor + H(+).</text>
        <dbReference type="EC" id="2.4.2.30"/>
    </reaction>
</comment>
<dbReference type="GO" id="GO:0016779">
    <property type="term" value="F:nucleotidyltransferase activity"/>
    <property type="evidence" value="ECO:0007669"/>
    <property type="project" value="UniProtKB-KW"/>
</dbReference>
<evidence type="ECO:0000256" key="7">
    <source>
        <dbReference type="ARBA" id="ARBA00022723"/>
    </source>
</evidence>
<evidence type="ECO:0000256" key="16">
    <source>
        <dbReference type="ARBA" id="ARBA00033987"/>
    </source>
</evidence>
<feature type="domain" description="WGR" evidence="23">
    <location>
        <begin position="275"/>
        <end position="372"/>
    </location>
</feature>
<dbReference type="InterPro" id="IPR008893">
    <property type="entry name" value="WGR_domain"/>
</dbReference>
<keyword evidence="13" id="KW-0238">DNA-binding</keyword>
<dbReference type="SUPFAM" id="SSF117839">
    <property type="entry name" value="WWE domain"/>
    <property type="match status" value="2"/>
</dbReference>
<dbReference type="SUPFAM" id="SSF56399">
    <property type="entry name" value="ADP-ribosylation"/>
    <property type="match status" value="1"/>
</dbReference>
<dbReference type="Pfam" id="PF02877">
    <property type="entry name" value="PARP_reg"/>
    <property type="match status" value="1"/>
</dbReference>
<comment type="catalytic activity">
    <reaction evidence="2">
        <text>L-glutamyl-[protein] + NAD(+) = 5-O-(ADP-D-ribosyl)-L-glutamyl-[protein] + nicotinamide</text>
        <dbReference type="Rhea" id="RHEA:58224"/>
        <dbReference type="Rhea" id="RHEA-COMP:10208"/>
        <dbReference type="Rhea" id="RHEA-COMP:15089"/>
        <dbReference type="ChEBI" id="CHEBI:17154"/>
        <dbReference type="ChEBI" id="CHEBI:29973"/>
        <dbReference type="ChEBI" id="CHEBI:57540"/>
        <dbReference type="ChEBI" id="CHEBI:142540"/>
    </reaction>
</comment>
<dbReference type="InterPro" id="IPR012317">
    <property type="entry name" value="Poly(ADP-ribose)pol_cat_dom"/>
</dbReference>
<proteinExistence type="inferred from homology"/>
<dbReference type="AlphaFoldDB" id="A0A0N5ART2"/>
<evidence type="ECO:0000256" key="9">
    <source>
        <dbReference type="ARBA" id="ARBA00022765"/>
    </source>
</evidence>
<evidence type="ECO:0000256" key="1">
    <source>
        <dbReference type="ARBA" id="ARBA00000438"/>
    </source>
</evidence>
<keyword evidence="24" id="KW-1185">Reference proteome</keyword>
<dbReference type="InterPro" id="IPR004170">
    <property type="entry name" value="WWE_dom"/>
</dbReference>
<protein>
    <recommendedName>
        <fullName evidence="17 18">Poly [ADP-ribose] polymerase</fullName>
        <shortName evidence="18">PARP</shortName>
        <ecNumber evidence="18">2.4.2.-</ecNumber>
    </recommendedName>
</protein>
<evidence type="ECO:0000256" key="17">
    <source>
        <dbReference type="ARBA" id="ARBA00071874"/>
    </source>
</evidence>
<dbReference type="PANTHER" id="PTHR10459:SF60">
    <property type="entry name" value="POLY [ADP-RIBOSE] POLYMERASE 2"/>
    <property type="match status" value="1"/>
</dbReference>
<dbReference type="PANTHER" id="PTHR10459">
    <property type="entry name" value="DNA LIGASE"/>
    <property type="match status" value="1"/>
</dbReference>
<dbReference type="InterPro" id="IPR037197">
    <property type="entry name" value="WWE_dom_sf"/>
</dbReference>
<keyword evidence="12 18" id="KW-0520">NAD</keyword>
<dbReference type="PROSITE" id="PS51977">
    <property type="entry name" value="WGR"/>
    <property type="match status" value="1"/>
</dbReference>
<comment type="subcellular location">
    <subcellularLocation>
        <location evidence="3">Nucleus</location>
    </subcellularLocation>
</comment>
<dbReference type="PROSITE" id="PS51060">
    <property type="entry name" value="PARP_ALPHA_HD"/>
    <property type="match status" value="1"/>
</dbReference>
<dbReference type="GO" id="GO:0003950">
    <property type="term" value="F:NAD+ poly-ADP-ribosyltransferase activity"/>
    <property type="evidence" value="ECO:0007669"/>
    <property type="project" value="UniProtKB-UniRule"/>
</dbReference>
<evidence type="ECO:0000259" key="23">
    <source>
        <dbReference type="PROSITE" id="PS51977"/>
    </source>
</evidence>
<comment type="catalytic activity">
    <reaction evidence="1">
        <text>L-aspartyl-[protein] + NAD(+) = 4-O-(ADP-D-ribosyl)-L-aspartyl-[protein] + nicotinamide</text>
        <dbReference type="Rhea" id="RHEA:54424"/>
        <dbReference type="Rhea" id="RHEA-COMP:9867"/>
        <dbReference type="Rhea" id="RHEA-COMP:13832"/>
        <dbReference type="ChEBI" id="CHEBI:17154"/>
        <dbReference type="ChEBI" id="CHEBI:29961"/>
        <dbReference type="ChEBI" id="CHEBI:57540"/>
        <dbReference type="ChEBI" id="CHEBI:138102"/>
    </reaction>
</comment>
<evidence type="ECO:0000256" key="5">
    <source>
        <dbReference type="ARBA" id="ARBA00022679"/>
    </source>
</evidence>
<dbReference type="Gene3D" id="3.30.720.50">
    <property type="match status" value="2"/>
</dbReference>
<dbReference type="GO" id="GO:0008270">
    <property type="term" value="F:zinc ion binding"/>
    <property type="evidence" value="ECO:0007669"/>
    <property type="project" value="UniProtKB-KW"/>
</dbReference>
<name>A0A0N5ART2_9BILA</name>
<evidence type="ECO:0000256" key="11">
    <source>
        <dbReference type="ARBA" id="ARBA00022833"/>
    </source>
</evidence>
<dbReference type="Gene3D" id="3.90.228.10">
    <property type="match status" value="1"/>
</dbReference>
<dbReference type="GO" id="GO:0140807">
    <property type="term" value="F:NAD+-protein-glutamate ADP-ribosyltransferase activity"/>
    <property type="evidence" value="ECO:0007669"/>
    <property type="project" value="RHEA"/>
</dbReference>
<dbReference type="SUPFAM" id="SSF47587">
    <property type="entry name" value="Domain of poly(ADP-ribose) polymerase"/>
    <property type="match status" value="1"/>
</dbReference>
<keyword evidence="5 18" id="KW-0808">Transferase</keyword>
<dbReference type="GO" id="GO:0006302">
    <property type="term" value="P:double-strand break repair"/>
    <property type="evidence" value="ECO:0007669"/>
    <property type="project" value="TreeGrafter"/>
</dbReference>
<evidence type="ECO:0000313" key="25">
    <source>
        <dbReference type="WBParaSite" id="SMUV_0000747501-mRNA-1"/>
    </source>
</evidence>
<keyword evidence="7" id="KW-0479">Metal-binding</keyword>
<keyword evidence="10" id="KW-0863">Zinc-finger</keyword>
<feature type="region of interest" description="Disordered" evidence="19">
    <location>
        <begin position="1"/>
        <end position="20"/>
    </location>
</feature>
<feature type="compositionally biased region" description="Basic and acidic residues" evidence="19">
    <location>
        <begin position="231"/>
        <end position="251"/>
    </location>
</feature>
<evidence type="ECO:0000256" key="2">
    <source>
        <dbReference type="ARBA" id="ARBA00000459"/>
    </source>
</evidence>
<sequence>MCSKRNAENQPTKSAADDVDMADASSSVELDLKIRWEYEAGRNKWIQYGEDLSNKINALTTETPSTEIILNESKLKIDILLMKQKNLTTGFLRSIRCACCDGKGFFIWEYLNKRRWQGFDRSSTVMLEEAFRSGTGNVTLQFLGEKCLVDFDTKLISGTDTDVQYKIRRELSAAEGAQSGDPAPPVDKIRNLKRKSAKEIAKPEDDEVAREAEQSADGSSFPKKRTINTRSTDKHDDSITVQKTNEERSDDKVDLRKVVVKGAVAVDPECDISSSSHVYVEGKIPYDALLNQTNAQNNNNKYYIIQLLEDDKQKRYFVWFRWGRVGYKGQRDLVACGNDIDKAKSLFCRKFSDKTHNEWSNIKKFKKVVGKYDYIKADYATQKQPKSKEKQVSVAESKLDISVQNLMKLICNLQIMEQNVMEMEYDASKSPLGRGKLTKKQIKSGYALLKKIENFITKKDYSEAFVNAVNNYYTKIPHSFGMRQPPLIKTTKQLKTELELLEMLDNIEIGIRAIMEEKENDSVNPIDSQYFSMKCDLTAVDISDPQYKLVEKYLQNTHAATHRNYRMKIKQMFSVNRQEEAAGFLGHLGNKKLLWHGSRITNWYGILSQGLRIAPPEAPVTGYMFGKGIYFADMSSKSANYCFPQKGKAGIILLAEVALGKQRLLVSSNCNAHELSDGNDSTMGLGRIGPNPSMDEMIDGVTVPCGTPIDLKRENCTLNYNEYVVYNTKQAKIRYAIILDFIFGPLM</sequence>
<keyword evidence="6" id="KW-0548">Nucleotidyltransferase</keyword>
<comment type="similarity">
    <text evidence="15">Belongs to the ARTD/PARP family.</text>
</comment>
<dbReference type="FunFam" id="3.90.228.10:FF:000002">
    <property type="entry name" value="Poly [ADP-ribose] polymerase"/>
    <property type="match status" value="1"/>
</dbReference>
<keyword evidence="8" id="KW-0677">Repeat</keyword>
<evidence type="ECO:0000256" key="10">
    <source>
        <dbReference type="ARBA" id="ARBA00022771"/>
    </source>
</evidence>
<organism evidence="24 25">
    <name type="scientific">Syphacia muris</name>
    <dbReference type="NCBI Taxonomy" id="451379"/>
    <lineage>
        <taxon>Eukaryota</taxon>
        <taxon>Metazoa</taxon>
        <taxon>Ecdysozoa</taxon>
        <taxon>Nematoda</taxon>
        <taxon>Chromadorea</taxon>
        <taxon>Rhabditida</taxon>
        <taxon>Spirurina</taxon>
        <taxon>Oxyuridomorpha</taxon>
        <taxon>Oxyuroidea</taxon>
        <taxon>Oxyuridae</taxon>
        <taxon>Syphacia</taxon>
    </lineage>
</organism>
<evidence type="ECO:0000256" key="3">
    <source>
        <dbReference type="ARBA" id="ARBA00004123"/>
    </source>
</evidence>
<reference evidence="25" key="1">
    <citation type="submission" date="2016-04" db="UniProtKB">
        <authorList>
            <consortium name="WormBaseParasite"/>
        </authorList>
    </citation>
    <scope>IDENTIFICATION</scope>
</reference>
<evidence type="ECO:0000259" key="22">
    <source>
        <dbReference type="PROSITE" id="PS51060"/>
    </source>
</evidence>
<dbReference type="Pfam" id="PF00644">
    <property type="entry name" value="PARP"/>
    <property type="match status" value="1"/>
</dbReference>
<dbReference type="GO" id="GO:0003677">
    <property type="term" value="F:DNA binding"/>
    <property type="evidence" value="ECO:0007669"/>
    <property type="project" value="UniProtKB-KW"/>
</dbReference>
<dbReference type="Pfam" id="PF05406">
    <property type="entry name" value="WGR"/>
    <property type="match status" value="1"/>
</dbReference>
<dbReference type="InterPro" id="IPR036930">
    <property type="entry name" value="WGR_dom_sf"/>
</dbReference>
<feature type="compositionally biased region" description="Basic and acidic residues" evidence="19">
    <location>
        <begin position="197"/>
        <end position="213"/>
    </location>
</feature>
<dbReference type="SMART" id="SM00773">
    <property type="entry name" value="WGR"/>
    <property type="match status" value="1"/>
</dbReference>
<evidence type="ECO:0000256" key="15">
    <source>
        <dbReference type="ARBA" id="ARBA00024347"/>
    </source>
</evidence>
<dbReference type="CDD" id="cd01437">
    <property type="entry name" value="parp_like"/>
    <property type="match status" value="1"/>
</dbReference>
<dbReference type="GO" id="GO:0070212">
    <property type="term" value="P:protein poly-ADP-ribosylation"/>
    <property type="evidence" value="ECO:0007669"/>
    <property type="project" value="TreeGrafter"/>
</dbReference>
<evidence type="ECO:0000259" key="20">
    <source>
        <dbReference type="PROSITE" id="PS50918"/>
    </source>
</evidence>
<dbReference type="InterPro" id="IPR036616">
    <property type="entry name" value="Poly(ADP-ribose)pol_reg_dom_sf"/>
</dbReference>
<evidence type="ECO:0000256" key="19">
    <source>
        <dbReference type="SAM" id="MobiDB-lite"/>
    </source>
</evidence>
<evidence type="ECO:0000256" key="14">
    <source>
        <dbReference type="ARBA" id="ARBA00023242"/>
    </source>
</evidence>
<evidence type="ECO:0000256" key="4">
    <source>
        <dbReference type="ARBA" id="ARBA00022676"/>
    </source>
</evidence>
<keyword evidence="4 18" id="KW-0328">Glycosyltransferase</keyword>
<dbReference type="GO" id="GO:0140806">
    <property type="term" value="F:NAD+-protein-aspartate ADP-ribosyltransferase activity"/>
    <property type="evidence" value="ECO:0007669"/>
    <property type="project" value="RHEA"/>
</dbReference>
<keyword evidence="9" id="KW-0013">ADP-ribosylation</keyword>
<feature type="region of interest" description="Disordered" evidence="19">
    <location>
        <begin position="173"/>
        <end position="251"/>
    </location>
</feature>
<accession>A0A0N5ART2</accession>
<evidence type="ECO:0000256" key="6">
    <source>
        <dbReference type="ARBA" id="ARBA00022695"/>
    </source>
</evidence>
<dbReference type="Gene3D" id="1.20.142.10">
    <property type="entry name" value="Poly(ADP-ribose) polymerase, regulatory domain"/>
    <property type="match status" value="1"/>
</dbReference>
<evidence type="ECO:0000256" key="12">
    <source>
        <dbReference type="ARBA" id="ARBA00023027"/>
    </source>
</evidence>
<dbReference type="SUPFAM" id="SSF142921">
    <property type="entry name" value="WGR domain-like"/>
    <property type="match status" value="1"/>
</dbReference>
<dbReference type="WBParaSite" id="SMUV_0000747501-mRNA-1">
    <property type="protein sequence ID" value="SMUV_0000747501-mRNA-1"/>
    <property type="gene ID" value="SMUV_0000747501"/>
</dbReference>
<dbReference type="InterPro" id="IPR050800">
    <property type="entry name" value="ARTD/PARP"/>
</dbReference>
<dbReference type="GO" id="GO:0005730">
    <property type="term" value="C:nucleolus"/>
    <property type="evidence" value="ECO:0007669"/>
    <property type="project" value="TreeGrafter"/>
</dbReference>
<dbReference type="CDD" id="cd08003">
    <property type="entry name" value="WGR_PARP2_like"/>
    <property type="match status" value="1"/>
</dbReference>
<dbReference type="Pfam" id="PF02825">
    <property type="entry name" value="WWE"/>
    <property type="match status" value="2"/>
</dbReference>
<keyword evidence="11" id="KW-0862">Zinc</keyword>
<dbReference type="PROSITE" id="PS50918">
    <property type="entry name" value="WWE"/>
    <property type="match status" value="1"/>
</dbReference>
<dbReference type="STRING" id="451379.A0A0N5ART2"/>
<feature type="domain" description="PARP alpha-helical" evidence="22">
    <location>
        <begin position="396"/>
        <end position="515"/>
    </location>
</feature>
<dbReference type="EC" id="2.4.2.-" evidence="18"/>
<dbReference type="PROSITE" id="PS51059">
    <property type="entry name" value="PARP_CATALYTIC"/>
    <property type="match status" value="1"/>
</dbReference>
<evidence type="ECO:0000256" key="18">
    <source>
        <dbReference type="RuleBase" id="RU362114"/>
    </source>
</evidence>
<keyword evidence="14" id="KW-0539">Nucleus</keyword>
<feature type="domain" description="WWE" evidence="20">
    <location>
        <begin position="94"/>
        <end position="169"/>
    </location>
</feature>
<evidence type="ECO:0000259" key="21">
    <source>
        <dbReference type="PROSITE" id="PS51059"/>
    </source>
</evidence>
<evidence type="ECO:0000256" key="13">
    <source>
        <dbReference type="ARBA" id="ARBA00023125"/>
    </source>
</evidence>
<dbReference type="Proteomes" id="UP000046393">
    <property type="component" value="Unplaced"/>
</dbReference>
<feature type="domain" description="PARP catalytic" evidence="21">
    <location>
        <begin position="524"/>
        <end position="747"/>
    </location>
</feature>
<dbReference type="InterPro" id="IPR004102">
    <property type="entry name" value="Poly(ADP-ribose)pol_reg_dom"/>
</dbReference>
<evidence type="ECO:0000313" key="24">
    <source>
        <dbReference type="Proteomes" id="UP000046393"/>
    </source>
</evidence>
<dbReference type="FunFam" id="1.20.142.10:FF:000001">
    <property type="entry name" value="Poly [ADP-ribose] polymerase"/>
    <property type="match status" value="1"/>
</dbReference>
<evidence type="ECO:0000256" key="8">
    <source>
        <dbReference type="ARBA" id="ARBA00022737"/>
    </source>
</evidence>